<dbReference type="InterPro" id="IPR055356">
    <property type="entry name" value="ZP-N"/>
</dbReference>
<dbReference type="PANTHER" id="PTHR14002">
    <property type="entry name" value="ENDOGLIN/TGF-BETA RECEPTOR TYPE III"/>
    <property type="match status" value="1"/>
</dbReference>
<dbReference type="InterPro" id="IPR018097">
    <property type="entry name" value="EGF_Ca-bd_CS"/>
</dbReference>
<dbReference type="AlphaFoldDB" id="A0A3M6TQ99"/>
<dbReference type="Pfam" id="PF00100">
    <property type="entry name" value="Zona_pellucida"/>
    <property type="match status" value="2"/>
</dbReference>
<feature type="compositionally biased region" description="Basic residues" evidence="5">
    <location>
        <begin position="493"/>
        <end position="502"/>
    </location>
</feature>
<comment type="caution">
    <text evidence="10">The sequence shown here is derived from an EMBL/GenBank/DDBJ whole genome shotgun (WGS) entry which is preliminary data.</text>
</comment>
<dbReference type="SMART" id="SM00241">
    <property type="entry name" value="ZP"/>
    <property type="match status" value="2"/>
</dbReference>
<dbReference type="InterPro" id="IPR001881">
    <property type="entry name" value="EGF-like_Ca-bd_dom"/>
</dbReference>
<evidence type="ECO:0000256" key="2">
    <source>
        <dbReference type="ARBA" id="ARBA00022729"/>
    </source>
</evidence>
<dbReference type="EMBL" id="RCHS01003178">
    <property type="protein sequence ID" value="RMX43593.1"/>
    <property type="molecule type" value="Genomic_DNA"/>
</dbReference>
<feature type="transmembrane region" description="Helical" evidence="6">
    <location>
        <begin position="1116"/>
        <end position="1135"/>
    </location>
</feature>
<keyword evidence="6" id="KW-0812">Transmembrane</keyword>
<evidence type="ECO:0000256" key="6">
    <source>
        <dbReference type="SAM" id="Phobius"/>
    </source>
</evidence>
<comment type="caution">
    <text evidence="4">Lacks conserved residue(s) required for the propagation of feature annotation.</text>
</comment>
<feature type="domain" description="Sushi" evidence="8">
    <location>
        <begin position="577"/>
        <end position="640"/>
    </location>
</feature>
<dbReference type="Gene3D" id="2.60.40.3210">
    <property type="entry name" value="Zona pellucida, ZP-N domain"/>
    <property type="match status" value="2"/>
</dbReference>
<dbReference type="Pfam" id="PF23344">
    <property type="entry name" value="ZP-N"/>
    <property type="match status" value="2"/>
</dbReference>
<dbReference type="PROSITE" id="PS51034">
    <property type="entry name" value="ZP_2"/>
    <property type="match status" value="2"/>
</dbReference>
<dbReference type="PANTHER" id="PTHR14002:SF43">
    <property type="entry name" value="DELTA-LIKE PROTEIN"/>
    <property type="match status" value="1"/>
</dbReference>
<feature type="domain" description="ZP" evidence="9">
    <location>
        <begin position="688"/>
        <end position="950"/>
    </location>
</feature>
<feature type="chain" id="PRO_5018125357" description="ZP domain-containing protein" evidence="7">
    <location>
        <begin position="17"/>
        <end position="1156"/>
    </location>
</feature>
<keyword evidence="4" id="KW-0768">Sushi</keyword>
<dbReference type="InterPro" id="IPR035976">
    <property type="entry name" value="Sushi/SCR/CCP_sf"/>
</dbReference>
<sequence length="1156" mass="128200">MRLSLVLASLVFFSAADVILSNGVPDVGQPGSSCSPLVVGQGVIVQESCTKAPSPRGTVCDLACPNGMKLMAPPFQQCGNEGIWTPPTGSIRCGDINECEYDKGGCSHECVNDVGSFHCTCPHPLVLSDDKLNCRAPGLLLNCSTHAIEVTVPKTALRDLQGDFLSLLDPSCPVIETPTHYIFKTGLDKCGTKRRSTMDFIVYSNKIVEKKAAPGSIITRVGEDEFDIPFCCYYLNNGITSAVGIKPVVKQLYIEEEGYGRFSIRMDFYHGEDYQDVHSWSDFPVEVPFRERLYFELSIATLDQSLEIMAGNCCSTPTADHKKVDRFRHELIHEGCPVDDTVKMEDSPSRQKKRFSVEAFKFVGDFPFVYLHCSVVVCRANDSDSRCSKGCVPGLHVNPPWDVMEKLKKKEEAEHRAKRALDYKDPNYLISKGPFSLNEESLNDEPVIDLKGPQRDQSKLEEDEQGKDEEKKGKVELTRDKRSNDCNCCSKCPRSRGCHPRHTRDETRPQLQGGRSVLNNGTFYSKILLTLVRFCWVWERKIFPSTNLAKMYRYLLLMCLALLDDVTAKIPAAPGEKKCPALKVGAHVITDHSCTSGSSDVDTVCSFACPKGYQRNGPGHKRCQLDGSWTNGDDPVKCDDVNECDTANGFCSHLCVNKPGSYKCKCPPPLILDPKNQRKCKGPGVQLTCDTNHMEIVLPKNLIHNLHHEHLSLIDPNCRANGNATHYSLSTDITKCGTTSHVYKNFIVYTNRVIESPNEDSDVITHVGVNEIKVPFSCYFNDLEIVHTVGYKPVAQKIHVYVKGRGEYALSLDIFKDESYGEGSRALAPSSAKYTQDDFPIEVHLRERVFVQASLDTREKDLKIFASNCCSTPMQDHEATMKFRHALIVEGCPRDPTVKFHSSSDPTKFRFSFEAFQFLGNHDYVFIHCRVHVCDVNDNKSRCAKGCLPGFGKPPVQDHPGKIKKAQTPEKRATPVAQPNGKSVKKVVASGTSKKAEVSSASKKSTVKAAAKVLVKAPSITKKVQDQPKVSKKTDAEIELRHLMKRAAATRFEKRGVLGSTDLTSIGPVLLEHAKRNGKREPRPKKVFADAKGIGMNHDVKQKNKRTSVAPSATNIVLVVLTVASIMALVGVAYLGRKATKIVNNPYNYDSLAVYQ</sequence>
<gene>
    <name evidence="10" type="ORF">pdam_00020594</name>
</gene>
<keyword evidence="2 7" id="KW-0732">Signal</keyword>
<evidence type="ECO:0000256" key="1">
    <source>
        <dbReference type="ARBA" id="ARBA00022536"/>
    </source>
</evidence>
<accession>A0A3M6TQ99</accession>
<keyword evidence="6" id="KW-1133">Transmembrane helix</keyword>
<dbReference type="SUPFAM" id="SSF57535">
    <property type="entry name" value="Complement control module/SCR domain"/>
    <property type="match status" value="1"/>
</dbReference>
<dbReference type="InterPro" id="IPR000436">
    <property type="entry name" value="Sushi_SCR_CCP_dom"/>
</dbReference>
<dbReference type="InterPro" id="IPR049883">
    <property type="entry name" value="NOTCH1_EGF-like"/>
</dbReference>
<keyword evidence="1" id="KW-0245">EGF-like domain</keyword>
<dbReference type="SMART" id="SM00181">
    <property type="entry name" value="EGF"/>
    <property type="match status" value="2"/>
</dbReference>
<dbReference type="Gene3D" id="2.10.25.10">
    <property type="entry name" value="Laminin"/>
    <property type="match status" value="2"/>
</dbReference>
<evidence type="ECO:0008006" key="12">
    <source>
        <dbReference type="Google" id="ProtNLM"/>
    </source>
</evidence>
<evidence type="ECO:0000256" key="4">
    <source>
        <dbReference type="PROSITE-ProRule" id="PRU00302"/>
    </source>
</evidence>
<dbReference type="CDD" id="cd00033">
    <property type="entry name" value="CCP"/>
    <property type="match status" value="2"/>
</dbReference>
<dbReference type="Gene3D" id="2.10.70.10">
    <property type="entry name" value="Complement Module, domain 1"/>
    <property type="match status" value="1"/>
</dbReference>
<dbReference type="InterPro" id="IPR000742">
    <property type="entry name" value="EGF"/>
</dbReference>
<dbReference type="PROSITE" id="PS01187">
    <property type="entry name" value="EGF_CA"/>
    <property type="match status" value="2"/>
</dbReference>
<evidence type="ECO:0000313" key="11">
    <source>
        <dbReference type="Proteomes" id="UP000275408"/>
    </source>
</evidence>
<keyword evidence="11" id="KW-1185">Reference proteome</keyword>
<keyword evidence="6" id="KW-0472">Membrane</keyword>
<dbReference type="InterPro" id="IPR042235">
    <property type="entry name" value="ZP-C_dom"/>
</dbReference>
<evidence type="ECO:0000259" key="9">
    <source>
        <dbReference type="PROSITE" id="PS51034"/>
    </source>
</evidence>
<feature type="region of interest" description="Disordered" evidence="5">
    <location>
        <begin position="443"/>
        <end position="476"/>
    </location>
</feature>
<organism evidence="10 11">
    <name type="scientific">Pocillopora damicornis</name>
    <name type="common">Cauliflower coral</name>
    <name type="synonym">Millepora damicornis</name>
    <dbReference type="NCBI Taxonomy" id="46731"/>
    <lineage>
        <taxon>Eukaryota</taxon>
        <taxon>Metazoa</taxon>
        <taxon>Cnidaria</taxon>
        <taxon>Anthozoa</taxon>
        <taxon>Hexacorallia</taxon>
        <taxon>Scleractinia</taxon>
        <taxon>Astrocoeniina</taxon>
        <taxon>Pocilloporidae</taxon>
        <taxon>Pocillopora</taxon>
    </lineage>
</organism>
<keyword evidence="3" id="KW-1015">Disulfide bond</keyword>
<feature type="signal peptide" evidence="7">
    <location>
        <begin position="1"/>
        <end position="16"/>
    </location>
</feature>
<feature type="domain" description="ZP" evidence="9">
    <location>
        <begin position="142"/>
        <end position="394"/>
    </location>
</feature>
<evidence type="ECO:0000256" key="5">
    <source>
        <dbReference type="SAM" id="MobiDB-lite"/>
    </source>
</evidence>
<dbReference type="Pfam" id="PF07645">
    <property type="entry name" value="EGF_CA"/>
    <property type="match status" value="2"/>
</dbReference>
<evidence type="ECO:0000313" key="10">
    <source>
        <dbReference type="EMBL" id="RMX43593.1"/>
    </source>
</evidence>
<proteinExistence type="predicted"/>
<dbReference type="PROSITE" id="PS50923">
    <property type="entry name" value="SUSHI"/>
    <property type="match status" value="1"/>
</dbReference>
<dbReference type="InterPro" id="IPR055355">
    <property type="entry name" value="ZP-C"/>
</dbReference>
<evidence type="ECO:0000256" key="3">
    <source>
        <dbReference type="ARBA" id="ARBA00023157"/>
    </source>
</evidence>
<dbReference type="SUPFAM" id="SSF57196">
    <property type="entry name" value="EGF/Laminin"/>
    <property type="match status" value="2"/>
</dbReference>
<dbReference type="Proteomes" id="UP000275408">
    <property type="component" value="Unassembled WGS sequence"/>
</dbReference>
<evidence type="ECO:0000259" key="8">
    <source>
        <dbReference type="PROSITE" id="PS50923"/>
    </source>
</evidence>
<dbReference type="InterPro" id="IPR001507">
    <property type="entry name" value="ZP_dom"/>
</dbReference>
<protein>
    <recommendedName>
        <fullName evidence="12">ZP domain-containing protein</fullName>
    </recommendedName>
</protein>
<dbReference type="SMART" id="SM00179">
    <property type="entry name" value="EGF_CA"/>
    <property type="match status" value="2"/>
</dbReference>
<dbReference type="SMART" id="SM00032">
    <property type="entry name" value="CCP"/>
    <property type="match status" value="2"/>
</dbReference>
<evidence type="ECO:0000256" key="7">
    <source>
        <dbReference type="SAM" id="SignalP"/>
    </source>
</evidence>
<dbReference type="GO" id="GO:0005509">
    <property type="term" value="F:calcium ion binding"/>
    <property type="evidence" value="ECO:0007669"/>
    <property type="project" value="InterPro"/>
</dbReference>
<dbReference type="CDD" id="cd00054">
    <property type="entry name" value="EGF_CA"/>
    <property type="match status" value="2"/>
</dbReference>
<dbReference type="Gene3D" id="2.60.40.4100">
    <property type="entry name" value="Zona pellucida, ZP-C domain"/>
    <property type="match status" value="2"/>
</dbReference>
<name>A0A3M6TQ99_POCDA</name>
<dbReference type="OrthoDB" id="2015116at2759"/>
<dbReference type="Pfam" id="PF00084">
    <property type="entry name" value="Sushi"/>
    <property type="match status" value="1"/>
</dbReference>
<feature type="region of interest" description="Disordered" evidence="5">
    <location>
        <begin position="955"/>
        <end position="982"/>
    </location>
</feature>
<reference evidence="10 11" key="1">
    <citation type="journal article" date="2018" name="Sci. Rep.">
        <title>Comparative analysis of the Pocillopora damicornis genome highlights role of immune system in coral evolution.</title>
        <authorList>
            <person name="Cunning R."/>
            <person name="Bay R.A."/>
            <person name="Gillette P."/>
            <person name="Baker A.C."/>
            <person name="Traylor-Knowles N."/>
        </authorList>
    </citation>
    <scope>NUCLEOTIDE SEQUENCE [LARGE SCALE GENOMIC DNA]</scope>
    <source>
        <strain evidence="10">RSMAS</strain>
        <tissue evidence="10">Whole animal</tissue>
    </source>
</reference>
<feature type="region of interest" description="Disordered" evidence="5">
    <location>
        <begin position="493"/>
        <end position="513"/>
    </location>
</feature>